<reference evidence="3 4" key="1">
    <citation type="submission" date="2020-08" db="EMBL/GenBank/DDBJ databases">
        <title>Genomic Encyclopedia of Type Strains, Phase IV (KMG-V): Genome sequencing to study the core and pangenomes of soil and plant-associated prokaryotes.</title>
        <authorList>
            <person name="Whitman W."/>
        </authorList>
    </citation>
    <scope>NUCLEOTIDE SEQUENCE [LARGE SCALE GENOMIC DNA]</scope>
    <source>
        <strain evidence="3 4">X5P3</strain>
    </source>
</reference>
<dbReference type="EMBL" id="JACHIO010000032">
    <property type="protein sequence ID" value="MBB5066662.1"/>
    <property type="molecule type" value="Genomic_DNA"/>
</dbReference>
<dbReference type="PANTHER" id="PTHR43477:SF1">
    <property type="entry name" value="DIHYDROANTICAPSIN 7-DEHYDROGENASE"/>
    <property type="match status" value="1"/>
</dbReference>
<name>A0A7W8EC93_9BACT</name>
<protein>
    <submittedName>
        <fullName evidence="3">NAD(P)-dependent dehydrogenase (Short-subunit alcohol dehydrogenase family)</fullName>
    </submittedName>
</protein>
<accession>A0A7W8EC93</accession>
<dbReference type="OMA" id="HTVLYLM"/>
<dbReference type="SUPFAM" id="SSF51735">
    <property type="entry name" value="NAD(P)-binding Rossmann-fold domains"/>
    <property type="match status" value="1"/>
</dbReference>
<evidence type="ECO:0000313" key="4">
    <source>
        <dbReference type="Proteomes" id="UP000584867"/>
    </source>
</evidence>
<keyword evidence="2" id="KW-0560">Oxidoreductase</keyword>
<comment type="caution">
    <text evidence="3">The sequence shown here is derived from an EMBL/GenBank/DDBJ whole genome shotgun (WGS) entry which is preliminary data.</text>
</comment>
<dbReference type="InterPro" id="IPR002347">
    <property type="entry name" value="SDR_fam"/>
</dbReference>
<sequence>MEIGKLKNKKVVVLGGTSGFGLATAKAAAQQGASVVISSRSKANIEKALKELPAGVEGVALDVSDEAAVTSFFDGFGEFDHLVYTAGDSLPTDLSSTAAARKVFEVRFWGAYIAAKLAFPHIRPGGSITLTNGIVGIRPWKGWSAASAGAGAMEALTRALALEMAPIRVNAVCAGVVKTALWSGMSESEREAFYAQQAKALPVGRVGEGQDIAEAYLYLMQSGFTTGQIIVIDGGAVIA</sequence>
<dbReference type="InterPro" id="IPR051122">
    <property type="entry name" value="SDR_DHRS6-like"/>
</dbReference>
<dbReference type="Pfam" id="PF13561">
    <property type="entry name" value="adh_short_C2"/>
    <property type="match status" value="1"/>
</dbReference>
<dbReference type="PRINTS" id="PR00081">
    <property type="entry name" value="GDHRDH"/>
</dbReference>
<evidence type="ECO:0000256" key="2">
    <source>
        <dbReference type="ARBA" id="ARBA00023002"/>
    </source>
</evidence>
<dbReference type="AlphaFoldDB" id="A0A7W8EC93"/>
<dbReference type="Gene3D" id="3.40.50.720">
    <property type="entry name" value="NAD(P)-binding Rossmann-like Domain"/>
    <property type="match status" value="1"/>
</dbReference>
<proteinExistence type="inferred from homology"/>
<dbReference type="InterPro" id="IPR036291">
    <property type="entry name" value="NAD(P)-bd_dom_sf"/>
</dbReference>
<dbReference type="GO" id="GO:0016491">
    <property type="term" value="F:oxidoreductase activity"/>
    <property type="evidence" value="ECO:0007669"/>
    <property type="project" value="UniProtKB-KW"/>
</dbReference>
<gene>
    <name evidence="3" type="ORF">HDF15_005045</name>
</gene>
<comment type="similarity">
    <text evidence="1">Belongs to the short-chain dehydrogenases/reductases (SDR) family.</text>
</comment>
<dbReference type="Proteomes" id="UP000584867">
    <property type="component" value="Unassembled WGS sequence"/>
</dbReference>
<organism evidence="3 4">
    <name type="scientific">Granulicella mallensis</name>
    <dbReference type="NCBI Taxonomy" id="940614"/>
    <lineage>
        <taxon>Bacteria</taxon>
        <taxon>Pseudomonadati</taxon>
        <taxon>Acidobacteriota</taxon>
        <taxon>Terriglobia</taxon>
        <taxon>Terriglobales</taxon>
        <taxon>Acidobacteriaceae</taxon>
        <taxon>Granulicella</taxon>
    </lineage>
</organism>
<dbReference type="PANTHER" id="PTHR43477">
    <property type="entry name" value="DIHYDROANTICAPSIN 7-DEHYDROGENASE"/>
    <property type="match status" value="1"/>
</dbReference>
<dbReference type="RefSeq" id="WP_014264007.1">
    <property type="nucleotide sequence ID" value="NZ_JACHIO010000032.1"/>
</dbReference>
<evidence type="ECO:0000256" key="1">
    <source>
        <dbReference type="ARBA" id="ARBA00006484"/>
    </source>
</evidence>
<evidence type="ECO:0000313" key="3">
    <source>
        <dbReference type="EMBL" id="MBB5066662.1"/>
    </source>
</evidence>